<protein>
    <recommendedName>
        <fullName evidence="9">Choline transport protein</fullName>
    </recommendedName>
</protein>
<keyword evidence="5 6" id="KW-0472">Membrane</keyword>
<feature type="transmembrane region" description="Helical" evidence="6">
    <location>
        <begin position="190"/>
        <end position="210"/>
    </location>
</feature>
<dbReference type="Gene3D" id="1.20.1740.10">
    <property type="entry name" value="Amino acid/polyamine transporter I"/>
    <property type="match status" value="1"/>
</dbReference>
<feature type="transmembrane region" description="Helical" evidence="6">
    <location>
        <begin position="96"/>
        <end position="116"/>
    </location>
</feature>
<feature type="transmembrane region" description="Helical" evidence="6">
    <location>
        <begin position="475"/>
        <end position="500"/>
    </location>
</feature>
<dbReference type="EMBL" id="JAKJXP020000012">
    <property type="protein sequence ID" value="KAK7755496.1"/>
    <property type="molecule type" value="Genomic_DNA"/>
</dbReference>
<dbReference type="GO" id="GO:0016020">
    <property type="term" value="C:membrane"/>
    <property type="evidence" value="ECO:0007669"/>
    <property type="project" value="UniProtKB-SubCell"/>
</dbReference>
<feature type="transmembrane region" description="Helical" evidence="6">
    <location>
        <begin position="440"/>
        <end position="463"/>
    </location>
</feature>
<organism evidence="7 8">
    <name type="scientific">Diatrype stigma</name>
    <dbReference type="NCBI Taxonomy" id="117547"/>
    <lineage>
        <taxon>Eukaryota</taxon>
        <taxon>Fungi</taxon>
        <taxon>Dikarya</taxon>
        <taxon>Ascomycota</taxon>
        <taxon>Pezizomycotina</taxon>
        <taxon>Sordariomycetes</taxon>
        <taxon>Xylariomycetidae</taxon>
        <taxon>Xylariales</taxon>
        <taxon>Diatrypaceae</taxon>
        <taxon>Diatrype</taxon>
    </lineage>
</organism>
<feature type="transmembrane region" description="Helical" evidence="6">
    <location>
        <begin position="270"/>
        <end position="290"/>
    </location>
</feature>
<dbReference type="InterPro" id="IPR002293">
    <property type="entry name" value="AA/rel_permease1"/>
</dbReference>
<evidence type="ECO:0000256" key="3">
    <source>
        <dbReference type="ARBA" id="ARBA00022692"/>
    </source>
</evidence>
<feature type="transmembrane region" description="Helical" evidence="6">
    <location>
        <begin position="310"/>
        <end position="332"/>
    </location>
</feature>
<feature type="transmembrane region" description="Helical" evidence="6">
    <location>
        <begin position="217"/>
        <end position="239"/>
    </location>
</feature>
<dbReference type="Pfam" id="PF13520">
    <property type="entry name" value="AA_permease_2"/>
    <property type="match status" value="1"/>
</dbReference>
<comment type="caution">
    <text evidence="7">The sequence shown here is derived from an EMBL/GenBank/DDBJ whole genome shotgun (WGS) entry which is preliminary data.</text>
</comment>
<dbReference type="PIRSF" id="PIRSF006060">
    <property type="entry name" value="AA_transporter"/>
    <property type="match status" value="1"/>
</dbReference>
<gene>
    <name evidence="7" type="ORF">SLS62_002428</name>
</gene>
<evidence type="ECO:0000256" key="6">
    <source>
        <dbReference type="SAM" id="Phobius"/>
    </source>
</evidence>
<dbReference type="GO" id="GO:0006865">
    <property type="term" value="P:amino acid transport"/>
    <property type="evidence" value="ECO:0007669"/>
    <property type="project" value="InterPro"/>
</dbReference>
<keyword evidence="8" id="KW-1185">Reference proteome</keyword>
<reference evidence="7 8" key="1">
    <citation type="submission" date="2024-02" db="EMBL/GenBank/DDBJ databases">
        <title>De novo assembly and annotation of 12 fungi associated with fruit tree decline syndrome in Ontario, Canada.</title>
        <authorList>
            <person name="Sulman M."/>
            <person name="Ellouze W."/>
            <person name="Ilyukhin E."/>
        </authorList>
    </citation>
    <scope>NUCLEOTIDE SEQUENCE [LARGE SCALE GENOMIC DNA]</scope>
    <source>
        <strain evidence="7 8">M11/M66-122</strain>
    </source>
</reference>
<evidence type="ECO:0000256" key="1">
    <source>
        <dbReference type="ARBA" id="ARBA00004141"/>
    </source>
</evidence>
<evidence type="ECO:0008006" key="9">
    <source>
        <dbReference type="Google" id="ProtNLM"/>
    </source>
</evidence>
<evidence type="ECO:0000313" key="7">
    <source>
        <dbReference type="EMBL" id="KAK7755496.1"/>
    </source>
</evidence>
<evidence type="ECO:0000313" key="8">
    <source>
        <dbReference type="Proteomes" id="UP001320420"/>
    </source>
</evidence>
<dbReference type="PANTHER" id="PTHR45649">
    <property type="entry name" value="AMINO-ACID PERMEASE BAT1"/>
    <property type="match status" value="1"/>
</dbReference>
<dbReference type="PANTHER" id="PTHR45649:SF27">
    <property type="entry name" value="CHOLINE TRANSPORTER (EUROFUNG)"/>
    <property type="match status" value="1"/>
</dbReference>
<keyword evidence="4 6" id="KW-1133">Transmembrane helix</keyword>
<sequence>MTKTYSANSLSASEKRAALAKQLTQGDVGNGEVIEKGEEVVILANGETVNASGHQQELERNFSLLNMCAVAIVIGNCWSISGATLVLSAYNGGAPGIIYEFMAAGLLYLCVTASLAELASAIPSSAGVYHWASITPGRGAVGRAIGFFAGHWNALAYTLGTASLVAVTSEGIVQMWAVTHADSGYVVERWHVFVVFLLITWCNITVLLFANRALPMLNNIFMALGYGGWLVLIVALAVLPSRGEAADGTPGKGYASSSFVWTEWQNNTGYASNGLVFVLGMLNGAFNIGVPDCSTHMSEEVPRPARNIPIAMGIQMAGNFVSTIAYLVVLLYGISDWDAVLSSSAAFPLTEIYSQASGGSAAGALGLTVVTMLPLLGSALGSTLTASRAFWTLARDGATPFSAVFGRVHPRRHTPVAAILFVGVFDTLMGFVYLGSDTAFQAMVGSFVVLVALSYLAALIPFLVRRKAGVKRGPFALPGALGVVITSISCAFLSVWVVFYCFPYAVPVEAATMNYSSVIAGGLTFLVGGWYLWVRKTYEGPPILEY</sequence>
<dbReference type="Proteomes" id="UP001320420">
    <property type="component" value="Unassembled WGS sequence"/>
</dbReference>
<evidence type="ECO:0000256" key="5">
    <source>
        <dbReference type="ARBA" id="ARBA00023136"/>
    </source>
</evidence>
<evidence type="ECO:0000256" key="2">
    <source>
        <dbReference type="ARBA" id="ARBA00022448"/>
    </source>
</evidence>
<feature type="transmembrane region" description="Helical" evidence="6">
    <location>
        <begin position="154"/>
        <end position="178"/>
    </location>
</feature>
<dbReference type="PROSITE" id="PS00218">
    <property type="entry name" value="AMINO_ACID_PERMEASE_1"/>
    <property type="match status" value="1"/>
</dbReference>
<keyword evidence="3 6" id="KW-0812">Transmembrane</keyword>
<dbReference type="GO" id="GO:0022857">
    <property type="term" value="F:transmembrane transporter activity"/>
    <property type="evidence" value="ECO:0007669"/>
    <property type="project" value="InterPro"/>
</dbReference>
<keyword evidence="2" id="KW-0813">Transport</keyword>
<feature type="transmembrane region" description="Helical" evidence="6">
    <location>
        <begin position="64"/>
        <end position="90"/>
    </location>
</feature>
<dbReference type="AlphaFoldDB" id="A0AAN9YS72"/>
<feature type="transmembrane region" description="Helical" evidence="6">
    <location>
        <begin position="512"/>
        <end position="534"/>
    </location>
</feature>
<proteinExistence type="predicted"/>
<feature type="transmembrane region" description="Helical" evidence="6">
    <location>
        <begin position="416"/>
        <end position="434"/>
    </location>
</feature>
<dbReference type="InterPro" id="IPR004840">
    <property type="entry name" value="Amino_acid_permease_CS"/>
</dbReference>
<name>A0AAN9YS72_9PEZI</name>
<feature type="transmembrane region" description="Helical" evidence="6">
    <location>
        <begin position="352"/>
        <end position="376"/>
    </location>
</feature>
<evidence type="ECO:0000256" key="4">
    <source>
        <dbReference type="ARBA" id="ARBA00022989"/>
    </source>
</evidence>
<accession>A0AAN9YS72</accession>
<comment type="subcellular location">
    <subcellularLocation>
        <location evidence="1">Membrane</location>
        <topology evidence="1">Multi-pass membrane protein</topology>
    </subcellularLocation>
</comment>